<name>A0A5Q2MX91_9FIRM</name>
<reference evidence="2" key="1">
    <citation type="submission" date="2019-11" db="EMBL/GenBank/DDBJ databases">
        <title>Genome sequence of Heliorestis convoluta strain HH, an alkaliphilic and minimalistic phototrophic bacterium from a soda lake in Egypt.</title>
        <authorList>
            <person name="Dewey E.D."/>
            <person name="Stokes L.M."/>
            <person name="Burchell B.M."/>
            <person name="Shaffer K.N."/>
            <person name="Huntington A.M."/>
            <person name="Baker J.M."/>
            <person name="Nadendla S."/>
            <person name="Giglio M.G."/>
            <person name="Touchman J.W."/>
            <person name="Blankenship R.E."/>
            <person name="Madigan M.T."/>
            <person name="Sattley W.M."/>
        </authorList>
    </citation>
    <scope>NUCLEOTIDE SEQUENCE [LARGE SCALE GENOMIC DNA]</scope>
    <source>
        <strain evidence="2">HH</strain>
    </source>
</reference>
<dbReference type="Gene3D" id="3.40.50.2000">
    <property type="entry name" value="Glycogen Phosphorylase B"/>
    <property type="match status" value="1"/>
</dbReference>
<evidence type="ECO:0000313" key="2">
    <source>
        <dbReference type="Proteomes" id="UP000366051"/>
    </source>
</evidence>
<dbReference type="KEGG" id="hcv:FTV88_1137"/>
<dbReference type="SUPFAM" id="SSF53756">
    <property type="entry name" value="UDP-Glycosyltransferase/glycogen phosphorylase"/>
    <property type="match status" value="1"/>
</dbReference>
<dbReference type="Proteomes" id="UP000366051">
    <property type="component" value="Chromosome"/>
</dbReference>
<organism evidence="1 2">
    <name type="scientific">Heliorestis convoluta</name>
    <dbReference type="NCBI Taxonomy" id="356322"/>
    <lineage>
        <taxon>Bacteria</taxon>
        <taxon>Bacillati</taxon>
        <taxon>Bacillota</taxon>
        <taxon>Clostridia</taxon>
        <taxon>Eubacteriales</taxon>
        <taxon>Heliobacteriaceae</taxon>
        <taxon>Heliorestis</taxon>
    </lineage>
</organism>
<gene>
    <name evidence="1" type="ORF">FTV88_1137</name>
</gene>
<dbReference type="EMBL" id="CP045875">
    <property type="protein sequence ID" value="QGG47284.1"/>
    <property type="molecule type" value="Genomic_DNA"/>
</dbReference>
<keyword evidence="2" id="KW-1185">Reference proteome</keyword>
<protein>
    <submittedName>
        <fullName evidence="1">Transporter, putative</fullName>
    </submittedName>
</protein>
<accession>A0A5Q2MX91</accession>
<dbReference type="AlphaFoldDB" id="A0A5Q2MX91"/>
<sequence>MIDYSLLRSVMKWGHHYFIWPDRTVEWAINAYRYIVAEGLAARASAMVTNGLPLSPHVTGFLVKRKAPQLLWVADYSDPFSNNPHFENRFYDGPLERLMLSKVDRVVIPTEKATPCYVDLGVPAERVVVIPQLFAQPKDGAAAVTSAAVAESAAGDSVVDDGSRHRYVVDSSKINLLYAGELYADIRNPTEFVHGLVEAAKQFPQLCFHYFGNAGAMMDYIEGAGYAVDDVPIRVNHFRPRDEVLAVMKEMDLLVNLSNLSSTQVPSKIIDYLHACKPVLNVGPVIYDRFLNAPYERSVIAQVLMDFVELRLGGVFDFDYGDLKALYDFEANAARYVQVIEGQL</sequence>
<proteinExistence type="predicted"/>
<evidence type="ECO:0000313" key="1">
    <source>
        <dbReference type="EMBL" id="QGG47284.1"/>
    </source>
</evidence>